<comment type="caution">
    <text evidence="5">The sequence shown here is derived from an EMBL/GenBank/DDBJ whole genome shotgun (WGS) entry which is preliminary data.</text>
</comment>
<dbReference type="PANTHER" id="PTHR12231">
    <property type="entry name" value="CTX-RELATED TYPE I TRANSMEMBRANE PROTEIN"/>
    <property type="match status" value="1"/>
</dbReference>
<dbReference type="InterPro" id="IPR003599">
    <property type="entry name" value="Ig_sub"/>
</dbReference>
<evidence type="ECO:0000256" key="2">
    <source>
        <dbReference type="ARBA" id="ARBA00023157"/>
    </source>
</evidence>
<dbReference type="InterPro" id="IPR036179">
    <property type="entry name" value="Ig-like_dom_sf"/>
</dbReference>
<dbReference type="SUPFAM" id="SSF48726">
    <property type="entry name" value="Immunoglobulin"/>
    <property type="match status" value="1"/>
</dbReference>
<dbReference type="EMBL" id="CAKXAJ010026182">
    <property type="protein sequence ID" value="CAH2261060.1"/>
    <property type="molecule type" value="Genomic_DNA"/>
</dbReference>
<dbReference type="InterPro" id="IPR013098">
    <property type="entry name" value="Ig_I-set"/>
</dbReference>
<sequence>MSVDIMAAEARRRARAVVMETGGLPLVSTFALLTIVAGQLQGSGYSDPAEPEFLSPLENFTVAQGRDVYFTCTVNHLGTFKVAWIKSDTKMILAMHTHMVNINPRLSVTHNGHNTWKLYISNVQPKDSGTYMCQINTDPMKSQAMQLVQTTTSARSKNQILWRILSLLSVFMC</sequence>
<dbReference type="SMART" id="SM00409">
    <property type="entry name" value="IG"/>
    <property type="match status" value="1"/>
</dbReference>
<keyword evidence="3" id="KW-0393">Immunoglobulin domain</keyword>
<reference evidence="5" key="1">
    <citation type="submission" date="2022-03" db="EMBL/GenBank/DDBJ databases">
        <authorList>
            <person name="Lindestad O."/>
        </authorList>
    </citation>
    <scope>NUCLEOTIDE SEQUENCE</scope>
</reference>
<organism evidence="5 6">
    <name type="scientific">Pararge aegeria aegeria</name>
    <dbReference type="NCBI Taxonomy" id="348720"/>
    <lineage>
        <taxon>Eukaryota</taxon>
        <taxon>Metazoa</taxon>
        <taxon>Ecdysozoa</taxon>
        <taxon>Arthropoda</taxon>
        <taxon>Hexapoda</taxon>
        <taxon>Insecta</taxon>
        <taxon>Pterygota</taxon>
        <taxon>Neoptera</taxon>
        <taxon>Endopterygota</taxon>
        <taxon>Lepidoptera</taxon>
        <taxon>Glossata</taxon>
        <taxon>Ditrysia</taxon>
        <taxon>Papilionoidea</taxon>
        <taxon>Nymphalidae</taxon>
        <taxon>Satyrinae</taxon>
        <taxon>Satyrini</taxon>
        <taxon>Parargina</taxon>
        <taxon>Pararge</taxon>
    </lineage>
</organism>
<dbReference type="CDD" id="cd00096">
    <property type="entry name" value="Ig"/>
    <property type="match status" value="1"/>
</dbReference>
<keyword evidence="1" id="KW-0677">Repeat</keyword>
<dbReference type="Gene3D" id="2.60.40.10">
    <property type="entry name" value="Immunoglobulins"/>
    <property type="match status" value="1"/>
</dbReference>
<dbReference type="InterPro" id="IPR051170">
    <property type="entry name" value="Neural/epithelial_adhesion"/>
</dbReference>
<name>A0A8S4SEL0_9NEOP</name>
<protein>
    <submittedName>
        <fullName evidence="5">Jg5454 protein</fullName>
    </submittedName>
</protein>
<evidence type="ECO:0000313" key="5">
    <source>
        <dbReference type="EMBL" id="CAH2261060.1"/>
    </source>
</evidence>
<evidence type="ECO:0000256" key="1">
    <source>
        <dbReference type="ARBA" id="ARBA00022737"/>
    </source>
</evidence>
<dbReference type="InterPro" id="IPR013106">
    <property type="entry name" value="Ig_V-set"/>
</dbReference>
<dbReference type="Pfam" id="PF07679">
    <property type="entry name" value="I-set"/>
    <property type="match status" value="1"/>
</dbReference>
<dbReference type="SMART" id="SM00406">
    <property type="entry name" value="IGv"/>
    <property type="match status" value="1"/>
</dbReference>
<dbReference type="InterPro" id="IPR013783">
    <property type="entry name" value="Ig-like_fold"/>
</dbReference>
<accession>A0A8S4SEL0</accession>
<dbReference type="PROSITE" id="PS50835">
    <property type="entry name" value="IG_LIKE"/>
    <property type="match status" value="1"/>
</dbReference>
<gene>
    <name evidence="5" type="primary">jg5454</name>
    <name evidence="5" type="ORF">PAEG_LOCUS23836</name>
</gene>
<dbReference type="Proteomes" id="UP000838756">
    <property type="component" value="Unassembled WGS sequence"/>
</dbReference>
<evidence type="ECO:0000259" key="4">
    <source>
        <dbReference type="PROSITE" id="PS50835"/>
    </source>
</evidence>
<dbReference type="PANTHER" id="PTHR12231:SF265">
    <property type="entry name" value="DPR-INTERACTING PROTEIN LAMBDA"/>
    <property type="match status" value="1"/>
</dbReference>
<proteinExistence type="predicted"/>
<dbReference type="GO" id="GO:0043005">
    <property type="term" value="C:neuron projection"/>
    <property type="evidence" value="ECO:0007669"/>
    <property type="project" value="TreeGrafter"/>
</dbReference>
<feature type="domain" description="Ig-like" evidence="4">
    <location>
        <begin position="51"/>
        <end position="153"/>
    </location>
</feature>
<dbReference type="OrthoDB" id="10012075at2759"/>
<keyword evidence="6" id="KW-1185">Reference proteome</keyword>
<keyword evidence="2" id="KW-1015">Disulfide bond</keyword>
<dbReference type="InterPro" id="IPR007110">
    <property type="entry name" value="Ig-like_dom"/>
</dbReference>
<evidence type="ECO:0000256" key="3">
    <source>
        <dbReference type="ARBA" id="ARBA00023319"/>
    </source>
</evidence>
<evidence type="ECO:0000313" key="6">
    <source>
        <dbReference type="Proteomes" id="UP000838756"/>
    </source>
</evidence>
<dbReference type="AlphaFoldDB" id="A0A8S4SEL0"/>